<keyword evidence="20" id="KW-1185">Reference proteome</keyword>
<evidence type="ECO:0000256" key="7">
    <source>
        <dbReference type="ARBA" id="ARBA00022722"/>
    </source>
</evidence>
<dbReference type="Pfam" id="PF03265">
    <property type="entry name" value="DNase_II"/>
    <property type="match status" value="2"/>
</dbReference>
<evidence type="ECO:0000256" key="15">
    <source>
        <dbReference type="ARBA" id="ARBA00041393"/>
    </source>
</evidence>
<dbReference type="OrthoDB" id="10261598at2759"/>
<organism evidence="20 21">
    <name type="scientific">Austrofundulus limnaeus</name>
    <name type="common">Annual killifish</name>
    <dbReference type="NCBI Taxonomy" id="52670"/>
    <lineage>
        <taxon>Eukaryota</taxon>
        <taxon>Metazoa</taxon>
        <taxon>Chordata</taxon>
        <taxon>Craniata</taxon>
        <taxon>Vertebrata</taxon>
        <taxon>Euteleostomi</taxon>
        <taxon>Actinopterygii</taxon>
        <taxon>Neopterygii</taxon>
        <taxon>Teleostei</taxon>
        <taxon>Neoteleostei</taxon>
        <taxon>Acanthomorphata</taxon>
        <taxon>Ovalentaria</taxon>
        <taxon>Atherinomorphae</taxon>
        <taxon>Cyprinodontiformes</taxon>
        <taxon>Rivulidae</taxon>
        <taxon>Austrofundulus</taxon>
    </lineage>
</organism>
<dbReference type="Proteomes" id="UP000192220">
    <property type="component" value="Unplaced"/>
</dbReference>
<accession>A0A2I4AJE9</accession>
<evidence type="ECO:0000256" key="17">
    <source>
        <dbReference type="ARBA" id="ARBA00043033"/>
    </source>
</evidence>
<evidence type="ECO:0000256" key="4">
    <source>
        <dbReference type="ARBA" id="ARBA00012036"/>
    </source>
</evidence>
<keyword evidence="11" id="KW-1015">Disulfide bond</keyword>
<evidence type="ECO:0000256" key="13">
    <source>
        <dbReference type="ARBA" id="ARBA00023228"/>
    </source>
</evidence>
<dbReference type="EC" id="3.1.22.1" evidence="4"/>
<dbReference type="AlphaFoldDB" id="A0A2I4AJE9"/>
<keyword evidence="6" id="KW-0053">Apoptosis</keyword>
<comment type="catalytic activity">
    <reaction evidence="1">
        <text>Endonucleolytic cleavage to nucleoside 3'-phosphates and 3'-phosphooligonucleotide end-products.</text>
        <dbReference type="EC" id="3.1.22.1"/>
    </reaction>
</comment>
<keyword evidence="10" id="KW-0378">Hydrolase</keyword>
<feature type="chain" id="PRO_5014145044" description="Deoxyribonuclease-2-alpha" evidence="19">
    <location>
        <begin position="17"/>
        <end position="298"/>
    </location>
</feature>
<keyword evidence="13" id="KW-0458">Lysosome</keyword>
<protein>
    <recommendedName>
        <fullName evidence="14">Deoxyribonuclease-2-alpha</fullName>
        <ecNumber evidence="4">3.1.22.1</ecNumber>
    </recommendedName>
    <alternativeName>
        <fullName evidence="15">Acid DNase</fullName>
    </alternativeName>
    <alternativeName>
        <fullName evidence="17">Deoxyribonuclease II alpha</fullName>
    </alternativeName>
    <alternativeName>
        <fullName evidence="16">Lysosomal DNase II</fullName>
    </alternativeName>
</protein>
<evidence type="ECO:0000256" key="2">
    <source>
        <dbReference type="ARBA" id="ARBA00004371"/>
    </source>
</evidence>
<evidence type="ECO:0000256" key="3">
    <source>
        <dbReference type="ARBA" id="ARBA00007527"/>
    </source>
</evidence>
<comment type="subcellular location">
    <subcellularLocation>
        <location evidence="2">Lysosome</location>
    </subcellularLocation>
</comment>
<dbReference type="InterPro" id="IPR004947">
    <property type="entry name" value="DNase_II"/>
</dbReference>
<keyword evidence="8 19" id="KW-0732">Signal</keyword>
<dbReference type="GO" id="GO:0005764">
    <property type="term" value="C:lysosome"/>
    <property type="evidence" value="ECO:0007669"/>
    <property type="project" value="UniProtKB-SubCell"/>
</dbReference>
<evidence type="ECO:0000256" key="6">
    <source>
        <dbReference type="ARBA" id="ARBA00022703"/>
    </source>
</evidence>
<keyword evidence="12" id="KW-0325">Glycoprotein</keyword>
<evidence type="ECO:0000256" key="16">
    <source>
        <dbReference type="ARBA" id="ARBA00041918"/>
    </source>
</evidence>
<name>A0A2I4AJE9_AUSLI</name>
<evidence type="ECO:0000256" key="18">
    <source>
        <dbReference type="ARBA" id="ARBA00045381"/>
    </source>
</evidence>
<dbReference type="GO" id="GO:0004531">
    <property type="term" value="F:deoxyribonuclease II activity"/>
    <property type="evidence" value="ECO:0007669"/>
    <property type="project" value="UniProtKB-EC"/>
</dbReference>
<dbReference type="CDD" id="cd09120">
    <property type="entry name" value="PLDc_DNaseII_1"/>
    <property type="match status" value="1"/>
</dbReference>
<evidence type="ECO:0000256" key="14">
    <source>
        <dbReference type="ARBA" id="ARBA00039868"/>
    </source>
</evidence>
<evidence type="ECO:0000256" key="5">
    <source>
        <dbReference type="ARBA" id="ARBA00022473"/>
    </source>
</evidence>
<sequence length="298" mass="33911">MGSLFSVGILFQLCDCDVKCRNDDGEEVDWFILYKLPNEKDAGLSYLYMDESTNGWKLSKKKINSRTGSLGNTLKPLLDFYKRKTEGFGYILYNDQPPDPYAAPSSFGHSKGVQLKYIHAYSFDSEVTQAFPEELRCVAQRSCYPKTHPWSSVQMLTSVMGRNFTSFAKYGRFKDDLYLGLIADYVSEDLFVKGWGKLRDPLTSSCSSELTPHIYNVKEVKLQRRKAFSDTLDHSKWCVTSDGSLTCIADMNRERSQMERGGGAICTDDAVVGNTFRASISQYERCKKPHSDIRKREL</sequence>
<evidence type="ECO:0000256" key="9">
    <source>
        <dbReference type="ARBA" id="ARBA00022759"/>
    </source>
</evidence>
<dbReference type="RefSeq" id="XP_013855604.1">
    <property type="nucleotide sequence ID" value="XM_014000150.1"/>
</dbReference>
<proteinExistence type="inferred from homology"/>
<gene>
    <name evidence="21" type="primary">LOC106511383</name>
</gene>
<evidence type="ECO:0000256" key="19">
    <source>
        <dbReference type="SAM" id="SignalP"/>
    </source>
</evidence>
<evidence type="ECO:0000313" key="21">
    <source>
        <dbReference type="RefSeq" id="XP_013855604.1"/>
    </source>
</evidence>
<dbReference type="PANTHER" id="PTHR10858:SF9">
    <property type="entry name" value="DEOXYRIBONUCLEASE-2-ALPHA"/>
    <property type="match status" value="1"/>
</dbReference>
<dbReference type="PANTHER" id="PTHR10858">
    <property type="entry name" value="DEOXYRIBONUCLEASE II"/>
    <property type="match status" value="1"/>
</dbReference>
<evidence type="ECO:0000256" key="1">
    <source>
        <dbReference type="ARBA" id="ARBA00000447"/>
    </source>
</evidence>
<feature type="signal peptide" evidence="19">
    <location>
        <begin position="1"/>
        <end position="16"/>
    </location>
</feature>
<evidence type="ECO:0000256" key="11">
    <source>
        <dbReference type="ARBA" id="ARBA00023157"/>
    </source>
</evidence>
<evidence type="ECO:0000256" key="10">
    <source>
        <dbReference type="ARBA" id="ARBA00022801"/>
    </source>
</evidence>
<evidence type="ECO:0000256" key="12">
    <source>
        <dbReference type="ARBA" id="ARBA00023180"/>
    </source>
</evidence>
<evidence type="ECO:0000313" key="20">
    <source>
        <dbReference type="Proteomes" id="UP000192220"/>
    </source>
</evidence>
<dbReference type="GO" id="GO:0006309">
    <property type="term" value="P:apoptotic DNA fragmentation"/>
    <property type="evidence" value="ECO:0007669"/>
    <property type="project" value="TreeGrafter"/>
</dbReference>
<keyword evidence="9" id="KW-0255">Endonuclease</keyword>
<comment type="similarity">
    <text evidence="3">Belongs to the DNase II family.</text>
</comment>
<evidence type="ECO:0000256" key="8">
    <source>
        <dbReference type="ARBA" id="ARBA00022729"/>
    </source>
</evidence>
<reference evidence="21" key="1">
    <citation type="submission" date="2025-08" db="UniProtKB">
        <authorList>
            <consortium name="RefSeq"/>
        </authorList>
    </citation>
    <scope>IDENTIFICATION</scope>
</reference>
<keyword evidence="5" id="KW-0217">Developmental protein</keyword>
<dbReference type="GeneID" id="106511383"/>
<keyword evidence="7" id="KW-0540">Nuclease</keyword>
<comment type="function">
    <text evidence="18">Hydrolyzes DNA under acidic conditions with a preference for double-stranded DNA. Plays a major role in the clearance of nucleic acids generated through apoptosis, hence preventing autoinflammation. Necessary for proper fetal development and for definitive erythropoiesis in fetal liver and bone marrow, where it degrades nuclear DNA expelled from erythroid precursor cells.</text>
</comment>